<gene>
    <name evidence="4" type="ORF">SAMN05421636_102401</name>
</gene>
<dbReference type="PIRSF" id="PIRSF000136">
    <property type="entry name" value="LGO_GLO"/>
    <property type="match status" value="1"/>
</dbReference>
<dbReference type="EMBL" id="FNAO01000002">
    <property type="protein sequence ID" value="SDD94714.1"/>
    <property type="molecule type" value="Genomic_DNA"/>
</dbReference>
<dbReference type="PANTHER" id="PTHR43762">
    <property type="entry name" value="L-GULONOLACTONE OXIDASE"/>
    <property type="match status" value="1"/>
</dbReference>
<keyword evidence="2" id="KW-0560">Oxidoreductase</keyword>
<proteinExistence type="predicted"/>
<feature type="domain" description="FAD-binding PCMH-type" evidence="3">
    <location>
        <begin position="43"/>
        <end position="207"/>
    </location>
</feature>
<dbReference type="AlphaFoldDB" id="A0A1G6YW25"/>
<dbReference type="PANTHER" id="PTHR43762:SF1">
    <property type="entry name" value="D-ARABINONO-1,4-LACTONE OXIDASE"/>
    <property type="match status" value="1"/>
</dbReference>
<dbReference type="InterPro" id="IPR016166">
    <property type="entry name" value="FAD-bd_PCMH"/>
</dbReference>
<keyword evidence="5" id="KW-1185">Reference proteome</keyword>
<dbReference type="GO" id="GO:0071949">
    <property type="term" value="F:FAD binding"/>
    <property type="evidence" value="ECO:0007669"/>
    <property type="project" value="InterPro"/>
</dbReference>
<dbReference type="InterPro" id="IPR036318">
    <property type="entry name" value="FAD-bd_PCMH-like_sf"/>
</dbReference>
<dbReference type="PROSITE" id="PS51387">
    <property type="entry name" value="FAD_PCMH"/>
    <property type="match status" value="1"/>
</dbReference>
<dbReference type="InterPro" id="IPR016169">
    <property type="entry name" value="FAD-bd_PCMH_sub2"/>
</dbReference>
<dbReference type="InterPro" id="IPR010031">
    <property type="entry name" value="FAD_lactone_oxidase-like"/>
</dbReference>
<keyword evidence="1" id="KW-0285">Flavoprotein</keyword>
<dbReference type="InterPro" id="IPR007173">
    <property type="entry name" value="ALO_C"/>
</dbReference>
<dbReference type="Gene3D" id="3.30.70.2520">
    <property type="match status" value="1"/>
</dbReference>
<dbReference type="Gene3D" id="1.10.45.10">
    <property type="entry name" value="Vanillyl-alcohol Oxidase, Chain A, domain 4"/>
    <property type="match status" value="1"/>
</dbReference>
<evidence type="ECO:0000256" key="2">
    <source>
        <dbReference type="ARBA" id="ARBA00023002"/>
    </source>
</evidence>
<evidence type="ECO:0000313" key="5">
    <source>
        <dbReference type="Proteomes" id="UP000199109"/>
    </source>
</evidence>
<organism evidence="4 5">
    <name type="scientific">Pricia antarctica</name>
    <dbReference type="NCBI Taxonomy" id="641691"/>
    <lineage>
        <taxon>Bacteria</taxon>
        <taxon>Pseudomonadati</taxon>
        <taxon>Bacteroidota</taxon>
        <taxon>Flavobacteriia</taxon>
        <taxon>Flavobacteriales</taxon>
        <taxon>Flavobacteriaceae</taxon>
        <taxon>Pricia</taxon>
    </lineage>
</organism>
<dbReference type="Pfam" id="PF04030">
    <property type="entry name" value="ALO"/>
    <property type="match status" value="1"/>
</dbReference>
<dbReference type="GO" id="GO:0016020">
    <property type="term" value="C:membrane"/>
    <property type="evidence" value="ECO:0007669"/>
    <property type="project" value="InterPro"/>
</dbReference>
<dbReference type="GO" id="GO:0080049">
    <property type="term" value="F:L-gulono-1,4-lactone dehydrogenase activity"/>
    <property type="evidence" value="ECO:0007669"/>
    <property type="project" value="TreeGrafter"/>
</dbReference>
<keyword evidence="1" id="KW-0274">FAD</keyword>
<dbReference type="InterPro" id="IPR006094">
    <property type="entry name" value="Oxid_FAD_bind_N"/>
</dbReference>
<dbReference type="Gene3D" id="3.30.70.2530">
    <property type="match status" value="1"/>
</dbReference>
<dbReference type="InterPro" id="IPR016167">
    <property type="entry name" value="FAD-bd_PCMH_sub1"/>
</dbReference>
<dbReference type="Gene3D" id="3.30.465.10">
    <property type="match status" value="1"/>
</dbReference>
<dbReference type="Pfam" id="PF01565">
    <property type="entry name" value="FAD_binding_4"/>
    <property type="match status" value="1"/>
</dbReference>
<reference evidence="4 5" key="1">
    <citation type="submission" date="2016-10" db="EMBL/GenBank/DDBJ databases">
        <authorList>
            <person name="de Groot N.N."/>
        </authorList>
    </citation>
    <scope>NUCLEOTIDE SEQUENCE [LARGE SCALE GENOMIC DNA]</scope>
    <source>
        <strain evidence="4 5">DSM 23421</strain>
    </source>
</reference>
<dbReference type="GO" id="GO:0003885">
    <property type="term" value="F:D-arabinono-1,4-lactone oxidase activity"/>
    <property type="evidence" value="ECO:0007669"/>
    <property type="project" value="InterPro"/>
</dbReference>
<dbReference type="Gene3D" id="3.30.43.10">
    <property type="entry name" value="Uridine Diphospho-n-acetylenolpyruvylglucosamine Reductase, domain 2"/>
    <property type="match status" value="1"/>
</dbReference>
<evidence type="ECO:0000256" key="1">
    <source>
        <dbReference type="ARBA" id="ARBA00022827"/>
    </source>
</evidence>
<sequence length="449" mass="50283">MSPAITVGVISLLNCKQKKTSSKTDIDMDKVVAEARKNWAGNYSYKAKTLRTPNTVEELQDLIKESVKQKALGSKHCFNNIADSPTEQISTKNLNRLISIDEDAKTVTIESGIRYGELAPQLQEKGYALHNLASLPHISVAGACATATHGSGVTNGNLPSAVTTIELVTADGQIVELNREQPDFYGAVVGLGALGIIARMTLDIEKTYNVRQDLFQNLPVAELQEHFDEIMSSGYSVSLFTDYQNDTVSQVWVKSRTDRKLKDFGSFYGASAATKKLHPITAMPAENCTDQMGVEGPWYERLPHFKMGFTPSSGKELQSEYFVAKENAAEAYMALVGIKDVIFPQLMISEVRSIAADDYWMSPCYKRDCVTFHFTWKQNWPQVRKILGRIEETLSPFGVLPHWGKMFTLEPATLYSRHKKMDDFVLLAKKYDPKGKFRNSFLDLNVYRT</sequence>
<name>A0A1G6YW25_9FLAO</name>
<evidence type="ECO:0000313" key="4">
    <source>
        <dbReference type="EMBL" id="SDD94714.1"/>
    </source>
</evidence>
<protein>
    <submittedName>
        <fullName evidence="4">Xylitol oxidase</fullName>
    </submittedName>
</protein>
<evidence type="ECO:0000259" key="3">
    <source>
        <dbReference type="PROSITE" id="PS51387"/>
    </source>
</evidence>
<dbReference type="InterPro" id="IPR016171">
    <property type="entry name" value="Vanillyl_alc_oxidase_C-sub2"/>
</dbReference>
<accession>A0A1G6YW25</accession>
<dbReference type="Proteomes" id="UP000199109">
    <property type="component" value="Unassembled WGS sequence"/>
</dbReference>
<dbReference type="STRING" id="641691.SAMN05421636_102401"/>
<dbReference type="SUPFAM" id="SSF56176">
    <property type="entry name" value="FAD-binding/transporter-associated domain-like"/>
    <property type="match status" value="1"/>
</dbReference>